<evidence type="ECO:0000259" key="7">
    <source>
        <dbReference type="Pfam" id="PF00005"/>
    </source>
</evidence>
<dbReference type="Pfam" id="PF00005">
    <property type="entry name" value="ABC_tran"/>
    <property type="match status" value="1"/>
</dbReference>
<keyword evidence="8" id="KW-0547">Nucleotide-binding</keyword>
<dbReference type="GO" id="GO:0005524">
    <property type="term" value="F:ATP binding"/>
    <property type="evidence" value="ECO:0007669"/>
    <property type="project" value="UniProtKB-KW"/>
</dbReference>
<evidence type="ECO:0000256" key="5">
    <source>
        <dbReference type="ARBA" id="ARBA00022519"/>
    </source>
</evidence>
<dbReference type="SUPFAM" id="SSF52540">
    <property type="entry name" value="P-loop containing nucleoside triphosphate hydrolases"/>
    <property type="match status" value="1"/>
</dbReference>
<dbReference type="PANTHER" id="PTHR43297">
    <property type="entry name" value="OLIGOPEPTIDE TRANSPORT ATP-BINDING PROTEIN APPD"/>
    <property type="match status" value="1"/>
</dbReference>
<sequence>MPLLDIRNLTIEFKTGDEWVKAVDRVSMTLTEGEIRGLVGESGSGKSLIAKAICGVNKDNWRVTADRMRFDDIDLLRLSARETAQAGWSQRVDDFPGTTVVS</sequence>
<dbReference type="GO" id="GO:0016887">
    <property type="term" value="F:ATP hydrolysis activity"/>
    <property type="evidence" value="ECO:0007669"/>
    <property type="project" value="InterPro"/>
</dbReference>
<dbReference type="Proteomes" id="UP000254181">
    <property type="component" value="Unassembled WGS sequence"/>
</dbReference>
<dbReference type="GO" id="GO:0005886">
    <property type="term" value="C:plasma membrane"/>
    <property type="evidence" value="ECO:0007669"/>
    <property type="project" value="UniProtKB-SubCell"/>
</dbReference>
<evidence type="ECO:0000256" key="3">
    <source>
        <dbReference type="ARBA" id="ARBA00022448"/>
    </source>
</evidence>
<dbReference type="EMBL" id="UGEM01000004">
    <property type="protein sequence ID" value="STP20279.1"/>
    <property type="molecule type" value="Genomic_DNA"/>
</dbReference>
<dbReference type="InterPro" id="IPR027417">
    <property type="entry name" value="P-loop_NTPase"/>
</dbReference>
<keyword evidence="3" id="KW-0813">Transport</keyword>
<organism evidence="8 9">
    <name type="scientific">Escherichia coli</name>
    <dbReference type="NCBI Taxonomy" id="562"/>
    <lineage>
        <taxon>Bacteria</taxon>
        <taxon>Pseudomonadati</taxon>
        <taxon>Pseudomonadota</taxon>
        <taxon>Gammaproteobacteria</taxon>
        <taxon>Enterobacterales</taxon>
        <taxon>Enterobacteriaceae</taxon>
        <taxon>Escherichia</taxon>
    </lineage>
</organism>
<evidence type="ECO:0000313" key="9">
    <source>
        <dbReference type="Proteomes" id="UP000254181"/>
    </source>
</evidence>
<evidence type="ECO:0000256" key="6">
    <source>
        <dbReference type="ARBA" id="ARBA00023136"/>
    </source>
</evidence>
<keyword evidence="8" id="KW-0067">ATP-binding</keyword>
<evidence type="ECO:0000313" key="8">
    <source>
        <dbReference type="EMBL" id="STP20279.1"/>
    </source>
</evidence>
<keyword evidence="4" id="KW-1003">Cell membrane</keyword>
<keyword evidence="6" id="KW-0472">Membrane</keyword>
<dbReference type="Gene3D" id="3.40.50.300">
    <property type="entry name" value="P-loop containing nucleotide triphosphate hydrolases"/>
    <property type="match status" value="1"/>
</dbReference>
<keyword evidence="5" id="KW-0997">Cell inner membrane</keyword>
<evidence type="ECO:0000256" key="4">
    <source>
        <dbReference type="ARBA" id="ARBA00022475"/>
    </source>
</evidence>
<comment type="similarity">
    <text evidence="2">Belongs to the ABC transporter superfamily.</text>
</comment>
<evidence type="ECO:0000256" key="2">
    <source>
        <dbReference type="ARBA" id="ARBA00005417"/>
    </source>
</evidence>
<name>A0A377K7F0_ECOLX</name>
<feature type="domain" description="ABC transporter" evidence="7">
    <location>
        <begin position="24"/>
        <end position="85"/>
    </location>
</feature>
<proteinExistence type="inferred from homology"/>
<dbReference type="InterPro" id="IPR003439">
    <property type="entry name" value="ABC_transporter-like_ATP-bd"/>
</dbReference>
<reference evidence="8 9" key="1">
    <citation type="submission" date="2018-06" db="EMBL/GenBank/DDBJ databases">
        <authorList>
            <consortium name="Pathogen Informatics"/>
            <person name="Doyle S."/>
        </authorList>
    </citation>
    <scope>NUCLEOTIDE SEQUENCE [LARGE SCALE GENOMIC DNA]</scope>
    <source>
        <strain evidence="8 9">NCTC9075</strain>
    </source>
</reference>
<comment type="subcellular location">
    <subcellularLocation>
        <location evidence="1">Cell inner membrane</location>
    </subcellularLocation>
</comment>
<accession>A0A377K7F0</accession>
<dbReference type="PANTHER" id="PTHR43297:SF4">
    <property type="entry name" value="PUTRESCINE EXPORT SYSTEM ATP-BINDING PROTEIN SAPD"/>
    <property type="match status" value="1"/>
</dbReference>
<dbReference type="AlphaFoldDB" id="A0A377K7F0"/>
<dbReference type="InterPro" id="IPR050388">
    <property type="entry name" value="ABC_Ni/Peptide_Import"/>
</dbReference>
<evidence type="ECO:0000256" key="1">
    <source>
        <dbReference type="ARBA" id="ARBA00004533"/>
    </source>
</evidence>
<gene>
    <name evidence="8" type="primary">sapD_1</name>
    <name evidence="8" type="ORF">NCTC9075_03727</name>
</gene>
<protein>
    <submittedName>
        <fullName evidence="8">Peptide ABC transporter ATP-binding protein</fullName>
    </submittedName>
</protein>